<dbReference type="Proteomes" id="UP001460270">
    <property type="component" value="Unassembled WGS sequence"/>
</dbReference>
<dbReference type="PANTHER" id="PTHR14187:SF5">
    <property type="entry name" value="HEAT SHOCK 70 KDA PROTEIN 12A"/>
    <property type="match status" value="1"/>
</dbReference>
<evidence type="ECO:0000313" key="2">
    <source>
        <dbReference type="Proteomes" id="UP001460270"/>
    </source>
</evidence>
<accession>A0AAW0NUF9</accession>
<organism evidence="1 2">
    <name type="scientific">Mugilogobius chulae</name>
    <name type="common">yellowstripe goby</name>
    <dbReference type="NCBI Taxonomy" id="88201"/>
    <lineage>
        <taxon>Eukaryota</taxon>
        <taxon>Metazoa</taxon>
        <taxon>Chordata</taxon>
        <taxon>Craniata</taxon>
        <taxon>Vertebrata</taxon>
        <taxon>Euteleostomi</taxon>
        <taxon>Actinopterygii</taxon>
        <taxon>Neopterygii</taxon>
        <taxon>Teleostei</taxon>
        <taxon>Neoteleostei</taxon>
        <taxon>Acanthomorphata</taxon>
        <taxon>Gobiaria</taxon>
        <taxon>Gobiiformes</taxon>
        <taxon>Gobioidei</taxon>
        <taxon>Gobiidae</taxon>
        <taxon>Gobionellinae</taxon>
        <taxon>Mugilogobius</taxon>
    </lineage>
</organism>
<dbReference type="AlphaFoldDB" id="A0AAW0NUF9"/>
<sequence>MCYRNGVRKDTRYFCEQCQVPLHIGGTIDITVHEVVEGGKLIELHKASGNDRGGRRVDKRFTQCMRQFFCDGLWEDYEKEHPDEVQKFMDDLYISVKPTSLV</sequence>
<name>A0AAW0NUF9_9GOBI</name>
<keyword evidence="2" id="KW-1185">Reference proteome</keyword>
<reference evidence="2" key="1">
    <citation type="submission" date="2024-04" db="EMBL/GenBank/DDBJ databases">
        <title>Salinicola lusitanus LLJ914,a marine bacterium isolated from the Okinawa Trough.</title>
        <authorList>
            <person name="Li J."/>
        </authorList>
    </citation>
    <scope>NUCLEOTIDE SEQUENCE [LARGE SCALE GENOMIC DNA]</scope>
</reference>
<proteinExistence type="predicted"/>
<dbReference type="PANTHER" id="PTHR14187">
    <property type="entry name" value="ALPHA KINASE/ELONGATION FACTOR 2 KINASE"/>
    <property type="match status" value="1"/>
</dbReference>
<comment type="caution">
    <text evidence="1">The sequence shown here is derived from an EMBL/GenBank/DDBJ whole genome shotgun (WGS) entry which is preliminary data.</text>
</comment>
<evidence type="ECO:0000313" key="1">
    <source>
        <dbReference type="EMBL" id="KAK7909344.1"/>
    </source>
</evidence>
<dbReference type="EMBL" id="JBBPFD010000010">
    <property type="protein sequence ID" value="KAK7909344.1"/>
    <property type="molecule type" value="Genomic_DNA"/>
</dbReference>
<gene>
    <name evidence="1" type="ORF">WMY93_014028</name>
</gene>
<protein>
    <submittedName>
        <fullName evidence="1">Uncharacterized protein</fullName>
    </submittedName>
</protein>